<feature type="transmembrane region" description="Helical" evidence="2">
    <location>
        <begin position="89"/>
        <end position="109"/>
    </location>
</feature>
<feature type="transmembrane region" description="Helical" evidence="2">
    <location>
        <begin position="481"/>
        <end position="502"/>
    </location>
</feature>
<evidence type="ECO:0000256" key="1">
    <source>
        <dbReference type="SAM" id="MobiDB-lite"/>
    </source>
</evidence>
<dbReference type="EMBL" id="QOQW01000030">
    <property type="protein sequence ID" value="RCK77927.1"/>
    <property type="molecule type" value="Genomic_DNA"/>
</dbReference>
<comment type="caution">
    <text evidence="3">The sequence shown here is derived from an EMBL/GenBank/DDBJ whole genome shotgun (WGS) entry which is preliminary data.</text>
</comment>
<feature type="transmembrane region" description="Helical" evidence="2">
    <location>
        <begin position="537"/>
        <end position="555"/>
    </location>
</feature>
<protein>
    <recommendedName>
        <fullName evidence="5">Glycosyltransferase RgtA/B/C/D-like domain-containing protein</fullName>
    </recommendedName>
</protein>
<feature type="transmembrane region" description="Helical" evidence="2">
    <location>
        <begin position="210"/>
        <end position="229"/>
    </location>
</feature>
<reference evidence="3 4" key="1">
    <citation type="submission" date="2018-05" db="EMBL/GenBank/DDBJ databases">
        <title>A metagenomic window into the 2 km-deep terrestrial subsurface aquifer revealed taxonomically and functionally diverse microbial community comprising novel uncultured bacterial lineages.</title>
        <authorList>
            <person name="Kadnikov V.V."/>
            <person name="Mardanov A.V."/>
            <person name="Beletsky A.V."/>
            <person name="Banks D."/>
            <person name="Pimenov N.V."/>
            <person name="Frank Y.A."/>
            <person name="Karnachuk O.V."/>
            <person name="Ravin N.V."/>
        </authorList>
    </citation>
    <scope>NUCLEOTIDE SEQUENCE [LARGE SCALE GENOMIC DNA]</scope>
    <source>
        <strain evidence="3">BY5</strain>
    </source>
</reference>
<feature type="transmembrane region" description="Helical" evidence="2">
    <location>
        <begin position="59"/>
        <end position="77"/>
    </location>
</feature>
<feature type="transmembrane region" description="Helical" evidence="2">
    <location>
        <begin position="561"/>
        <end position="582"/>
    </location>
</feature>
<feature type="transmembrane region" description="Helical" evidence="2">
    <location>
        <begin position="423"/>
        <end position="443"/>
    </location>
</feature>
<evidence type="ECO:0000256" key="2">
    <source>
        <dbReference type="SAM" id="Phobius"/>
    </source>
</evidence>
<keyword evidence="2" id="KW-0812">Transmembrane</keyword>
<keyword evidence="2" id="KW-0472">Membrane</keyword>
<sequence length="777" mass="82420">MAPVMTDVCSSATRWPAHRLGGAAGLMVAAHVASACLQADHRRAEAWVAGLAPDWPVNPLWLLLIGLAWAAWWLALGPRPLATLGEAYARLRGAWGAAPAAVALSALLLPHRVFDDNSGFLHLDSDSPVLMMGVMLDLIRGLGAFAVFHTLFLADPGPASGPTGSVSTLAAAKAPSTPVPSIPAPASGPARGRPAGSPDETGGPPRRRSWAVMGTALAVAILAAALQFGPLQNIPHVDDEIIQDWHARLLAAGRLQAPSFPGRESFAPDHKLNDNGRHLFSTYQPALAFLWALVQRWGAEGLVNPLLAALVILLWHDLVAATHGPTTSRWAALLLGWSPFLIIMAAGRMNHLLALLWIVIAARGLVAGLGGRRNAGAGASVGALLAGLAVGGCLLTRRVEALALLGGLAVTALSWPGFARRRVIFLAVLGVVVSGALAGQAALSRLHTGDPAQAARQVGAAVESWGRTPLAVLWQNLLDNALGFTVFAFGGVVTGGLGFAFLRWRAALPDDVGETAARAEGASIAGTTRVDLLLERFVLVQAGLTFLTYSVYYYQDFCYGPRFFFGLLPAAALGAARAIEALTRLAGAAAVRRWLALAAAFALLLTAHQAWASLARKYWNIDRTFQRFVATSVTGPALLFLRNPTRPRLPLARLLAGHGLPKDQVMAIVGQDALDVDGLTSDLQLAATPDQAVEVLRRHLAEARGRDPIHFDISPWEVVRLNSADPLRQDIVIALDLGDEANERLRAALPQHVPWLVGCRFGQPFVLPYERAGVPRF</sequence>
<keyword evidence="2" id="KW-1133">Transmembrane helix</keyword>
<accession>A0A367ZJ98</accession>
<feature type="transmembrane region" description="Helical" evidence="2">
    <location>
        <begin position="401"/>
        <end position="418"/>
    </location>
</feature>
<dbReference type="AlphaFoldDB" id="A0A367ZJ98"/>
<feature type="compositionally biased region" description="Low complexity" evidence="1">
    <location>
        <begin position="184"/>
        <end position="198"/>
    </location>
</feature>
<feature type="transmembrane region" description="Helical" evidence="2">
    <location>
        <begin position="377"/>
        <end position="395"/>
    </location>
</feature>
<organism evidence="3 4">
    <name type="scientific">Candidatus Ozemobacter sibiricus</name>
    <dbReference type="NCBI Taxonomy" id="2268124"/>
    <lineage>
        <taxon>Bacteria</taxon>
        <taxon>Candidatus Ozemobacteria</taxon>
        <taxon>Candidatus Ozemobacterales</taxon>
        <taxon>Candidatus Ozemobacteraceae</taxon>
        <taxon>Candidatus Ozemobacter</taxon>
    </lineage>
</organism>
<name>A0A367ZJ98_9BACT</name>
<feature type="transmembrane region" description="Helical" evidence="2">
    <location>
        <begin position="297"/>
        <end position="315"/>
    </location>
</feature>
<feature type="transmembrane region" description="Helical" evidence="2">
    <location>
        <begin position="129"/>
        <end position="154"/>
    </location>
</feature>
<proteinExistence type="predicted"/>
<dbReference type="Proteomes" id="UP000252355">
    <property type="component" value="Unassembled WGS sequence"/>
</dbReference>
<evidence type="ECO:0008006" key="5">
    <source>
        <dbReference type="Google" id="ProtNLM"/>
    </source>
</evidence>
<evidence type="ECO:0000313" key="4">
    <source>
        <dbReference type="Proteomes" id="UP000252355"/>
    </source>
</evidence>
<evidence type="ECO:0000313" key="3">
    <source>
        <dbReference type="EMBL" id="RCK77927.1"/>
    </source>
</evidence>
<feature type="region of interest" description="Disordered" evidence="1">
    <location>
        <begin position="164"/>
        <end position="208"/>
    </location>
</feature>
<gene>
    <name evidence="3" type="ORF">OZSIB_1965</name>
</gene>
<feature type="transmembrane region" description="Helical" evidence="2">
    <location>
        <begin position="594"/>
        <end position="612"/>
    </location>
</feature>